<organism evidence="3 4">
    <name type="scientific">Dothidotthia symphoricarpi CBS 119687</name>
    <dbReference type="NCBI Taxonomy" id="1392245"/>
    <lineage>
        <taxon>Eukaryota</taxon>
        <taxon>Fungi</taxon>
        <taxon>Dikarya</taxon>
        <taxon>Ascomycota</taxon>
        <taxon>Pezizomycotina</taxon>
        <taxon>Dothideomycetes</taxon>
        <taxon>Pleosporomycetidae</taxon>
        <taxon>Pleosporales</taxon>
        <taxon>Dothidotthiaceae</taxon>
        <taxon>Dothidotthia</taxon>
    </lineage>
</organism>
<dbReference type="InterPro" id="IPR035940">
    <property type="entry name" value="CAP_sf"/>
</dbReference>
<dbReference type="SMART" id="SM00198">
    <property type="entry name" value="SCP"/>
    <property type="match status" value="1"/>
</dbReference>
<proteinExistence type="predicted"/>
<dbReference type="GO" id="GO:0005576">
    <property type="term" value="C:extracellular region"/>
    <property type="evidence" value="ECO:0007669"/>
    <property type="project" value="InterPro"/>
</dbReference>
<dbReference type="InterPro" id="IPR001283">
    <property type="entry name" value="CRISP-related"/>
</dbReference>
<protein>
    <submittedName>
        <fullName evidence="3">PR-1-like protein</fullName>
    </submittedName>
</protein>
<reference evidence="3" key="1">
    <citation type="journal article" date="2020" name="Stud. Mycol.">
        <title>101 Dothideomycetes genomes: a test case for predicting lifestyles and emergence of pathogens.</title>
        <authorList>
            <person name="Haridas S."/>
            <person name="Albert R."/>
            <person name="Binder M."/>
            <person name="Bloem J."/>
            <person name="Labutti K."/>
            <person name="Salamov A."/>
            <person name="Andreopoulos B."/>
            <person name="Baker S."/>
            <person name="Barry K."/>
            <person name="Bills G."/>
            <person name="Bluhm B."/>
            <person name="Cannon C."/>
            <person name="Castanera R."/>
            <person name="Culley D."/>
            <person name="Daum C."/>
            <person name="Ezra D."/>
            <person name="Gonzalez J."/>
            <person name="Henrissat B."/>
            <person name="Kuo A."/>
            <person name="Liang C."/>
            <person name="Lipzen A."/>
            <person name="Lutzoni F."/>
            <person name="Magnuson J."/>
            <person name="Mondo S."/>
            <person name="Nolan M."/>
            <person name="Ohm R."/>
            <person name="Pangilinan J."/>
            <person name="Park H.-J."/>
            <person name="Ramirez L."/>
            <person name="Alfaro M."/>
            <person name="Sun H."/>
            <person name="Tritt A."/>
            <person name="Yoshinaga Y."/>
            <person name="Zwiers L.-H."/>
            <person name="Turgeon B."/>
            <person name="Goodwin S."/>
            <person name="Spatafora J."/>
            <person name="Crous P."/>
            <person name="Grigoriev I."/>
        </authorList>
    </citation>
    <scope>NUCLEOTIDE SEQUENCE</scope>
    <source>
        <strain evidence="3">CBS 119687</strain>
    </source>
</reference>
<dbReference type="RefSeq" id="XP_033523106.1">
    <property type="nucleotide sequence ID" value="XM_033666714.1"/>
</dbReference>
<dbReference type="AlphaFoldDB" id="A0A6A6ACX0"/>
<gene>
    <name evidence="3" type="ORF">P153DRAFT_357245</name>
</gene>
<feature type="domain" description="SCP" evidence="2">
    <location>
        <begin position="30"/>
        <end position="162"/>
    </location>
</feature>
<dbReference type="PRINTS" id="PR00837">
    <property type="entry name" value="V5TPXLIKE"/>
</dbReference>
<evidence type="ECO:0000313" key="4">
    <source>
        <dbReference type="Proteomes" id="UP000799771"/>
    </source>
</evidence>
<dbReference type="Proteomes" id="UP000799771">
    <property type="component" value="Unassembled WGS sequence"/>
</dbReference>
<feature type="chain" id="PRO_5025535459" evidence="1">
    <location>
        <begin position="20"/>
        <end position="172"/>
    </location>
</feature>
<dbReference type="PANTHER" id="PTHR10334">
    <property type="entry name" value="CYSTEINE-RICH SECRETORY PROTEIN-RELATED"/>
    <property type="match status" value="1"/>
</dbReference>
<dbReference type="EMBL" id="ML977507">
    <property type="protein sequence ID" value="KAF2128717.1"/>
    <property type="molecule type" value="Genomic_DNA"/>
</dbReference>
<sequence length="172" mass="18390">MRFASFLLAICSGAALTSAQATTEYVDDAAFQNAMLGTTNSFRAMHNASALQWHPDLVNYAYQYSQRCNFAHSGAIYGENLAAGYQSPTAAVNAWGAEQSSYDYNAGQFSAAAGHFTQLVWKSSTYVGCGRTYCNAGGAGGKGNAPGWYIVCEYYPPGNVQGQFKTNVYATS</sequence>
<dbReference type="GeneID" id="54407146"/>
<evidence type="ECO:0000259" key="2">
    <source>
        <dbReference type="SMART" id="SM00198"/>
    </source>
</evidence>
<keyword evidence="1" id="KW-0732">Signal</keyword>
<name>A0A6A6ACX0_9PLEO</name>
<keyword evidence="4" id="KW-1185">Reference proteome</keyword>
<dbReference type="Gene3D" id="3.40.33.10">
    <property type="entry name" value="CAP"/>
    <property type="match status" value="1"/>
</dbReference>
<feature type="signal peptide" evidence="1">
    <location>
        <begin position="1"/>
        <end position="19"/>
    </location>
</feature>
<dbReference type="Pfam" id="PF00188">
    <property type="entry name" value="CAP"/>
    <property type="match status" value="1"/>
</dbReference>
<accession>A0A6A6ACX0</accession>
<dbReference type="InterPro" id="IPR018244">
    <property type="entry name" value="Allrgn_V5/Tpx1_CS"/>
</dbReference>
<dbReference type="SUPFAM" id="SSF55797">
    <property type="entry name" value="PR-1-like"/>
    <property type="match status" value="1"/>
</dbReference>
<dbReference type="InterPro" id="IPR014044">
    <property type="entry name" value="CAP_dom"/>
</dbReference>
<dbReference type="OrthoDB" id="337038at2759"/>
<dbReference type="PROSITE" id="PS01009">
    <property type="entry name" value="CRISP_1"/>
    <property type="match status" value="1"/>
</dbReference>
<evidence type="ECO:0000256" key="1">
    <source>
        <dbReference type="SAM" id="SignalP"/>
    </source>
</evidence>
<evidence type="ECO:0000313" key="3">
    <source>
        <dbReference type="EMBL" id="KAF2128717.1"/>
    </source>
</evidence>